<sequence>MSLSGLLSQLLNGLADASALFLVAAGLSLIFGVTRVVNFAHGSFYMLGIYLAWSFTRYFGDGPGYWAGLLLAALATGLIGAAAELLVLKRLYRAPELFQLLATFALVLIIGDAALAIWGPEDLFSARAPGLSGAVEILGRRFPQYDLLLIVAGPVVLGLLWLLLMRTRWGRLLRAAAENRDMLAALGVNQAWLFTSAFTLGAFLAGLGGALAAPRVPATLGLDLEIIASAFVVVVVGGLGSIPGAFLAAVLICCVKAVFVFLGQVQIGPWLFNLSKLTLLAEFAVMAVVLVARPWGLLGQPPAPSSHALAAEAPIAPAGRRLRLAYGALLALLVLAPLAAAQWPYLGILLTEVLIAALFAASLHFLTGLAGMTTFGHAAWFGLGAYGAALLLKLAALPMEAALLLGPLAAGLGAVVFGWFCVRLSGVYLAMLTLAVAQILWALAYQWDEVTGGSNGLIGLWPSRWLTQGPWFYYLTLALCALGIAWLRRLAFSPLGYALRGARDSALRAEALGMDTRRVQWAGFVAASLAAGLAGSLYAFSKGSIAPDVLGVSRSVDGLVMVLLGGLQTLAGPLVGAAAYTWLQDAAARSTDYWHAVLGLAILALVMLFPAGLAGAAARWTRRRA</sequence>
<feature type="transmembrane region" description="Helical" evidence="9">
    <location>
        <begin position="147"/>
        <end position="164"/>
    </location>
</feature>
<dbReference type="CDD" id="cd06582">
    <property type="entry name" value="TM_PBP1_LivH_like"/>
    <property type="match status" value="1"/>
</dbReference>
<feature type="transmembrane region" description="Helical" evidence="9">
    <location>
        <begin position="521"/>
        <end position="540"/>
    </location>
</feature>
<comment type="similarity">
    <text evidence="8">Belongs to the binding-protein-dependent transport system permease family. LivHM subfamily.</text>
</comment>
<dbReference type="Pfam" id="PF02653">
    <property type="entry name" value="BPD_transp_2"/>
    <property type="match status" value="2"/>
</dbReference>
<protein>
    <submittedName>
        <fullName evidence="10">ABC transporter permease</fullName>
    </submittedName>
</protein>
<keyword evidence="3" id="KW-1003">Cell membrane</keyword>
<evidence type="ECO:0000256" key="7">
    <source>
        <dbReference type="ARBA" id="ARBA00023136"/>
    </source>
</evidence>
<keyword evidence="2" id="KW-0813">Transport</keyword>
<evidence type="ECO:0000256" key="1">
    <source>
        <dbReference type="ARBA" id="ARBA00004651"/>
    </source>
</evidence>
<keyword evidence="7 9" id="KW-0472">Membrane</keyword>
<keyword evidence="4 9" id="KW-0812">Transmembrane</keyword>
<name>A0A0X8P3M7_ALCXX</name>
<dbReference type="InterPro" id="IPR001851">
    <property type="entry name" value="ABC_transp_permease"/>
</dbReference>
<feature type="transmembrane region" description="Helical" evidence="9">
    <location>
        <begin position="346"/>
        <end position="366"/>
    </location>
</feature>
<feature type="transmembrane region" description="Helical" evidence="9">
    <location>
        <begin position="595"/>
        <end position="618"/>
    </location>
</feature>
<gene>
    <name evidence="10" type="ORF">AL504_26665</name>
</gene>
<dbReference type="GO" id="GO:0006865">
    <property type="term" value="P:amino acid transport"/>
    <property type="evidence" value="ECO:0007669"/>
    <property type="project" value="UniProtKB-KW"/>
</dbReference>
<dbReference type="RefSeq" id="WP_061073726.1">
    <property type="nucleotide sequence ID" value="NZ_CP014060.2"/>
</dbReference>
<evidence type="ECO:0000313" key="10">
    <source>
        <dbReference type="EMBL" id="AMG39281.1"/>
    </source>
</evidence>
<reference evidence="11" key="1">
    <citation type="submission" date="2015-12" db="EMBL/GenBank/DDBJ databases">
        <title>FDA dAtabase for Regulatory Grade micrObial Sequences (FDA-ARGOS): Supporting development and validation of Infectious Disease Dx tests.</title>
        <authorList>
            <person name="Case J."/>
            <person name="Tallon L."/>
            <person name="Sadzewicz L."/>
            <person name="Sengamalay N."/>
            <person name="Ott S."/>
            <person name="Godinez A."/>
            <person name="Nagaraj S."/>
            <person name="Nadendla S."/>
            <person name="Sichtig H."/>
        </authorList>
    </citation>
    <scope>NUCLEOTIDE SEQUENCE [LARGE SCALE GENOMIC DNA]</scope>
    <source>
        <strain evidence="11">FDAARGOS_147</strain>
    </source>
</reference>
<dbReference type="Proteomes" id="UP000060602">
    <property type="component" value="Chromosome"/>
</dbReference>
<feature type="transmembrane region" description="Helical" evidence="9">
    <location>
        <begin position="20"/>
        <end position="37"/>
    </location>
</feature>
<dbReference type="GO" id="GO:0015658">
    <property type="term" value="F:branched-chain amino acid transmembrane transporter activity"/>
    <property type="evidence" value="ECO:0007669"/>
    <property type="project" value="InterPro"/>
</dbReference>
<evidence type="ECO:0000256" key="6">
    <source>
        <dbReference type="ARBA" id="ARBA00022989"/>
    </source>
</evidence>
<feature type="transmembrane region" description="Helical" evidence="9">
    <location>
        <begin position="270"/>
        <end position="292"/>
    </location>
</feature>
<dbReference type="InterPro" id="IPR052157">
    <property type="entry name" value="BCAA_transport_permease"/>
</dbReference>
<dbReference type="PANTHER" id="PTHR11795">
    <property type="entry name" value="BRANCHED-CHAIN AMINO ACID TRANSPORT SYSTEM PERMEASE PROTEIN LIVH"/>
    <property type="match status" value="1"/>
</dbReference>
<keyword evidence="6 9" id="KW-1133">Transmembrane helix</keyword>
<dbReference type="CDD" id="cd06581">
    <property type="entry name" value="TM_PBP1_LivM_like"/>
    <property type="match status" value="1"/>
</dbReference>
<organism evidence="10 11">
    <name type="scientific">Alcaligenes xylosoxydans xylosoxydans</name>
    <name type="common">Achromobacter xylosoxidans</name>
    <dbReference type="NCBI Taxonomy" id="85698"/>
    <lineage>
        <taxon>Bacteria</taxon>
        <taxon>Pseudomonadati</taxon>
        <taxon>Pseudomonadota</taxon>
        <taxon>Betaproteobacteria</taxon>
        <taxon>Burkholderiales</taxon>
        <taxon>Alcaligenaceae</taxon>
        <taxon>Achromobacter</taxon>
    </lineage>
</organism>
<feature type="transmembrane region" description="Helical" evidence="9">
    <location>
        <begin position="218"/>
        <end position="239"/>
    </location>
</feature>
<feature type="transmembrane region" description="Helical" evidence="9">
    <location>
        <begin position="44"/>
        <end position="60"/>
    </location>
</feature>
<dbReference type="AlphaFoldDB" id="A0A0X8P3M7"/>
<feature type="transmembrane region" description="Helical" evidence="9">
    <location>
        <begin position="560"/>
        <end position="583"/>
    </location>
</feature>
<evidence type="ECO:0000256" key="4">
    <source>
        <dbReference type="ARBA" id="ARBA00022692"/>
    </source>
</evidence>
<evidence type="ECO:0000256" key="9">
    <source>
        <dbReference type="SAM" id="Phobius"/>
    </source>
</evidence>
<feature type="transmembrane region" description="Helical" evidence="9">
    <location>
        <begin position="427"/>
        <end position="447"/>
    </location>
</feature>
<dbReference type="EMBL" id="CP014060">
    <property type="protein sequence ID" value="AMG39281.1"/>
    <property type="molecule type" value="Genomic_DNA"/>
</dbReference>
<evidence type="ECO:0000256" key="5">
    <source>
        <dbReference type="ARBA" id="ARBA00022970"/>
    </source>
</evidence>
<proteinExistence type="inferred from homology"/>
<evidence type="ECO:0000256" key="8">
    <source>
        <dbReference type="ARBA" id="ARBA00037998"/>
    </source>
</evidence>
<accession>A0A0X8P3M7</accession>
<dbReference type="PANTHER" id="PTHR11795:SF442">
    <property type="entry name" value="ABC TRANSPORTER ATP-BINDING PROTEIN"/>
    <property type="match status" value="1"/>
</dbReference>
<feature type="transmembrane region" description="Helical" evidence="9">
    <location>
        <begin position="191"/>
        <end position="212"/>
    </location>
</feature>
<feature type="transmembrane region" description="Helical" evidence="9">
    <location>
        <begin position="402"/>
        <end position="420"/>
    </location>
</feature>
<evidence type="ECO:0000256" key="2">
    <source>
        <dbReference type="ARBA" id="ARBA00022448"/>
    </source>
</evidence>
<dbReference type="InterPro" id="IPR043428">
    <property type="entry name" value="LivM-like"/>
</dbReference>
<feature type="transmembrane region" description="Helical" evidence="9">
    <location>
        <begin position="100"/>
        <end position="119"/>
    </location>
</feature>
<comment type="subcellular location">
    <subcellularLocation>
        <location evidence="1">Cell membrane</location>
        <topology evidence="1">Multi-pass membrane protein</topology>
    </subcellularLocation>
</comment>
<evidence type="ECO:0000313" key="11">
    <source>
        <dbReference type="Proteomes" id="UP000060602"/>
    </source>
</evidence>
<feature type="transmembrane region" description="Helical" evidence="9">
    <location>
        <begin position="324"/>
        <end position="340"/>
    </location>
</feature>
<evidence type="ECO:0000256" key="3">
    <source>
        <dbReference type="ARBA" id="ARBA00022475"/>
    </source>
</evidence>
<feature type="transmembrane region" description="Helical" evidence="9">
    <location>
        <begin position="66"/>
        <end position="88"/>
    </location>
</feature>
<feature type="transmembrane region" description="Helical" evidence="9">
    <location>
        <begin position="471"/>
        <end position="487"/>
    </location>
</feature>
<keyword evidence="5" id="KW-0029">Amino-acid transport</keyword>
<dbReference type="GO" id="GO:0005886">
    <property type="term" value="C:plasma membrane"/>
    <property type="evidence" value="ECO:0007669"/>
    <property type="project" value="UniProtKB-SubCell"/>
</dbReference>